<dbReference type="EMBL" id="JBCGBO010000007">
    <property type="protein sequence ID" value="KAK9188227.1"/>
    <property type="molecule type" value="Genomic_DNA"/>
</dbReference>
<reference evidence="3 4" key="1">
    <citation type="submission" date="2024-05" db="EMBL/GenBank/DDBJ databases">
        <title>Haplotype-resolved chromosome-level genome assembly of Huyou (Citrus changshanensis).</title>
        <authorList>
            <person name="Miao C."/>
            <person name="Chen W."/>
            <person name="Wu Y."/>
            <person name="Wang L."/>
            <person name="Zhao S."/>
            <person name="Grierson D."/>
            <person name="Xu C."/>
            <person name="Chen K."/>
        </authorList>
    </citation>
    <scope>NUCLEOTIDE SEQUENCE [LARGE SCALE GENOMIC DNA]</scope>
    <source>
        <strain evidence="3">01-14</strain>
        <tissue evidence="3">Leaf</tissue>
    </source>
</reference>
<name>A0AAP0LVM1_9ROSI</name>
<keyword evidence="2" id="KW-0732">Signal</keyword>
<protein>
    <recommendedName>
        <fullName evidence="5">Transmembrane protein</fullName>
    </recommendedName>
</protein>
<accession>A0AAP0LVM1</accession>
<evidence type="ECO:0000313" key="4">
    <source>
        <dbReference type="Proteomes" id="UP001428341"/>
    </source>
</evidence>
<evidence type="ECO:0000256" key="2">
    <source>
        <dbReference type="SAM" id="SignalP"/>
    </source>
</evidence>
<sequence length="84" mass="8949">MAPKNILITFLLFLSLPLLPARCIAVNYRSHSFLSLHYKSKHNMGGFLLTKGAPIPPSGPSGRGNVNHSKHGAPEGSAKDGDKA</sequence>
<gene>
    <name evidence="3" type="ORF">WN944_019628</name>
</gene>
<keyword evidence="4" id="KW-1185">Reference proteome</keyword>
<comment type="caution">
    <text evidence="3">The sequence shown here is derived from an EMBL/GenBank/DDBJ whole genome shotgun (WGS) entry which is preliminary data.</text>
</comment>
<feature type="signal peptide" evidence="2">
    <location>
        <begin position="1"/>
        <end position="25"/>
    </location>
</feature>
<dbReference type="AlphaFoldDB" id="A0AAP0LVM1"/>
<evidence type="ECO:0008006" key="5">
    <source>
        <dbReference type="Google" id="ProtNLM"/>
    </source>
</evidence>
<proteinExistence type="predicted"/>
<dbReference type="Proteomes" id="UP001428341">
    <property type="component" value="Unassembled WGS sequence"/>
</dbReference>
<evidence type="ECO:0000256" key="1">
    <source>
        <dbReference type="SAM" id="MobiDB-lite"/>
    </source>
</evidence>
<feature type="region of interest" description="Disordered" evidence="1">
    <location>
        <begin position="49"/>
        <end position="84"/>
    </location>
</feature>
<evidence type="ECO:0000313" key="3">
    <source>
        <dbReference type="EMBL" id="KAK9188227.1"/>
    </source>
</evidence>
<feature type="chain" id="PRO_5042990586" description="Transmembrane protein" evidence="2">
    <location>
        <begin position="26"/>
        <end position="84"/>
    </location>
</feature>
<organism evidence="3 4">
    <name type="scientific">Citrus x changshan-huyou</name>
    <dbReference type="NCBI Taxonomy" id="2935761"/>
    <lineage>
        <taxon>Eukaryota</taxon>
        <taxon>Viridiplantae</taxon>
        <taxon>Streptophyta</taxon>
        <taxon>Embryophyta</taxon>
        <taxon>Tracheophyta</taxon>
        <taxon>Spermatophyta</taxon>
        <taxon>Magnoliopsida</taxon>
        <taxon>eudicotyledons</taxon>
        <taxon>Gunneridae</taxon>
        <taxon>Pentapetalae</taxon>
        <taxon>rosids</taxon>
        <taxon>malvids</taxon>
        <taxon>Sapindales</taxon>
        <taxon>Rutaceae</taxon>
        <taxon>Aurantioideae</taxon>
        <taxon>Citrus</taxon>
    </lineage>
</organism>